<dbReference type="PANTHER" id="PTHR13146">
    <property type="match status" value="1"/>
</dbReference>
<feature type="transmembrane region" description="Helical" evidence="1">
    <location>
        <begin position="216"/>
        <end position="238"/>
    </location>
</feature>
<dbReference type="Proteomes" id="UP000001542">
    <property type="component" value="Unassembled WGS sequence"/>
</dbReference>
<dbReference type="PANTHER" id="PTHR13146:SF0">
    <property type="entry name" value="SOLUTE CARRIER FAMILY 35 MEMBER F6"/>
    <property type="match status" value="1"/>
</dbReference>
<dbReference type="GO" id="GO:0016020">
    <property type="term" value="C:membrane"/>
    <property type="evidence" value="ECO:0000318"/>
    <property type="project" value="GO_Central"/>
</dbReference>
<organism evidence="2 3">
    <name type="scientific">Trichomonas vaginalis (strain ATCC PRA-98 / G3)</name>
    <dbReference type="NCBI Taxonomy" id="412133"/>
    <lineage>
        <taxon>Eukaryota</taxon>
        <taxon>Metamonada</taxon>
        <taxon>Parabasalia</taxon>
        <taxon>Trichomonadida</taxon>
        <taxon>Trichomonadidae</taxon>
        <taxon>Trichomonas</taxon>
    </lineage>
</organism>
<dbReference type="KEGG" id="tva:4749554"/>
<dbReference type="AlphaFoldDB" id="A2FTD0"/>
<keyword evidence="1" id="KW-0472">Membrane</keyword>
<name>A2FTD0_TRIV3</name>
<evidence type="ECO:0000256" key="1">
    <source>
        <dbReference type="SAM" id="Phobius"/>
    </source>
</evidence>
<feature type="transmembrane region" description="Helical" evidence="1">
    <location>
        <begin position="49"/>
        <end position="68"/>
    </location>
</feature>
<proteinExistence type="predicted"/>
<protein>
    <submittedName>
        <fullName evidence="2">Uncharacterized protein</fullName>
    </submittedName>
</protein>
<accession>A2FTD0</accession>
<evidence type="ECO:0000313" key="2">
    <source>
        <dbReference type="EMBL" id="EAX91850.1"/>
    </source>
</evidence>
<dbReference type="EMBL" id="DS114007">
    <property type="protein sequence ID" value="EAX91850.1"/>
    <property type="molecule type" value="Genomic_DNA"/>
</dbReference>
<gene>
    <name evidence="2" type="ORF">TVAG_262930</name>
</gene>
<reference evidence="2" key="2">
    <citation type="journal article" date="2007" name="Science">
        <title>Draft genome sequence of the sexually transmitted pathogen Trichomonas vaginalis.</title>
        <authorList>
            <person name="Carlton J.M."/>
            <person name="Hirt R.P."/>
            <person name="Silva J.C."/>
            <person name="Delcher A.L."/>
            <person name="Schatz M."/>
            <person name="Zhao Q."/>
            <person name="Wortman J.R."/>
            <person name="Bidwell S.L."/>
            <person name="Alsmark U.C.M."/>
            <person name="Besteiro S."/>
            <person name="Sicheritz-Ponten T."/>
            <person name="Noel C.J."/>
            <person name="Dacks J.B."/>
            <person name="Foster P.G."/>
            <person name="Simillion C."/>
            <person name="Van de Peer Y."/>
            <person name="Miranda-Saavedra D."/>
            <person name="Barton G.J."/>
            <person name="Westrop G.D."/>
            <person name="Mueller S."/>
            <person name="Dessi D."/>
            <person name="Fiori P.L."/>
            <person name="Ren Q."/>
            <person name="Paulsen I."/>
            <person name="Zhang H."/>
            <person name="Bastida-Corcuera F.D."/>
            <person name="Simoes-Barbosa A."/>
            <person name="Brown M.T."/>
            <person name="Hayes R.D."/>
            <person name="Mukherjee M."/>
            <person name="Okumura C.Y."/>
            <person name="Schneider R."/>
            <person name="Smith A.J."/>
            <person name="Vanacova S."/>
            <person name="Villalvazo M."/>
            <person name="Haas B.J."/>
            <person name="Pertea M."/>
            <person name="Feldblyum T.V."/>
            <person name="Utterback T.R."/>
            <person name="Shu C.L."/>
            <person name="Osoegawa K."/>
            <person name="de Jong P.J."/>
            <person name="Hrdy I."/>
            <person name="Horvathova L."/>
            <person name="Zubacova Z."/>
            <person name="Dolezal P."/>
            <person name="Malik S.B."/>
            <person name="Logsdon J.M. Jr."/>
            <person name="Henze K."/>
            <person name="Gupta A."/>
            <person name="Wang C.C."/>
            <person name="Dunne R.L."/>
            <person name="Upcroft J.A."/>
            <person name="Upcroft P."/>
            <person name="White O."/>
            <person name="Salzberg S.L."/>
            <person name="Tang P."/>
            <person name="Chiu C.-H."/>
            <person name="Lee Y.-S."/>
            <person name="Embley T.M."/>
            <person name="Coombs G.H."/>
            <person name="Mottram J.C."/>
            <person name="Tachezy J."/>
            <person name="Fraser-Liggett C.M."/>
            <person name="Johnson P.J."/>
        </authorList>
    </citation>
    <scope>NUCLEOTIDE SEQUENCE [LARGE SCALE GENOMIC DNA]</scope>
    <source>
        <strain evidence="2">G3</strain>
    </source>
</reference>
<evidence type="ECO:0000313" key="3">
    <source>
        <dbReference type="Proteomes" id="UP000001542"/>
    </source>
</evidence>
<feature type="transmembrane region" description="Helical" evidence="1">
    <location>
        <begin position="143"/>
        <end position="164"/>
    </location>
</feature>
<feature type="transmembrane region" description="Helical" evidence="1">
    <location>
        <begin position="12"/>
        <end position="28"/>
    </location>
</feature>
<keyword evidence="3" id="KW-1185">Reference proteome</keyword>
<reference evidence="2" key="1">
    <citation type="submission" date="2006-10" db="EMBL/GenBank/DDBJ databases">
        <authorList>
            <person name="Amadeo P."/>
            <person name="Zhao Q."/>
            <person name="Wortman J."/>
            <person name="Fraser-Liggett C."/>
            <person name="Carlton J."/>
        </authorList>
    </citation>
    <scope>NUCLEOTIDE SEQUENCE</scope>
    <source>
        <strain evidence="2">G3</strain>
    </source>
</reference>
<dbReference type="VEuPathDB" id="TrichDB:TVAG_262930"/>
<dbReference type="VEuPathDB" id="TrichDB:TVAGG3_0752000"/>
<keyword evidence="1" id="KW-1133">Transmembrane helix</keyword>
<sequence>MNQVIANSESTPNFLNLFMAVAVFLSIIPDMIRRKRENQKFYQEIPMKALLLIPICAMIDLIQSLVLSVTIKKVSISTGSILYLFDTLVIILSKKFILKKKIFGFQLFAVLLMDAAMMLVLIADFKDPKNDTNFEHSEFLMLIGIHLICELLRSVKLLILEYIYENYDISCERFNSIAGLYEISATLFIIAPPLNFLNCKNPFHEDFCKDFRNLGLSNALIFSCFTYLFVSVFVNIFFMRCIYYSTCLSINVSDAVSAALIWVIETAYKGIKSEKGWTN</sequence>
<keyword evidence="1" id="KW-0812">Transmembrane</keyword>
<feature type="transmembrane region" description="Helical" evidence="1">
    <location>
        <begin position="104"/>
        <end position="123"/>
    </location>
</feature>
<dbReference type="InParanoid" id="A2FTD0"/>
<feature type="transmembrane region" description="Helical" evidence="1">
    <location>
        <begin position="176"/>
        <end position="196"/>
    </location>
</feature>
<feature type="transmembrane region" description="Helical" evidence="1">
    <location>
        <begin position="74"/>
        <end position="92"/>
    </location>
</feature>
<dbReference type="RefSeq" id="XP_001304780.1">
    <property type="nucleotide sequence ID" value="XM_001304779.1"/>
</dbReference>